<feature type="region of interest" description="Disordered" evidence="1">
    <location>
        <begin position="350"/>
        <end position="421"/>
    </location>
</feature>
<sequence length="489" mass="56234">MHYETGVGLKPEFIDCVRNFIEHTMTHDIFKNNGLVRCPCNRVMVHVYRNGFKPIYFIWIDHGESDRLDDMFYKSMSVDVYNMVAPYGQIKVEHSLVVHYVKGVCILPCQLQRNRTNRNDEGDIDPLFPSISIFNQNGRGSKKHEKRGFIDILSVNTWGNKAIYTKFSKWLRNYFQTEEVSRNKKINNSVDVKLETTLQQPQHILEEVSDDEILNVEEEIFENEENESFDDEEWDDNENETTEEEEWENDENETSEEEYDRHHKHLRVSQTKHAKKKKSKRPIDSEDIAGSISSALERISHDTLILVVPFGTADPQQYYPNYCQLVGVSSTSQAVPSVRYEDLPLHAIRRGRPLSAGTPSPTGASPQLSTMRITDSSSEKSDAMAGTSPLTQRYVHPDVSPSSTTTPSATPDEMLPLVPGQKDRLGGIRQRILLGIKDCVRRLYTQAYHSWVEIPNSICQAMFNNFKELRHNHVRSTTFERKASARLYA</sequence>
<feature type="region of interest" description="Disordered" evidence="1">
    <location>
        <begin position="221"/>
        <end position="285"/>
    </location>
</feature>
<keyword evidence="3" id="KW-1185">Reference proteome</keyword>
<protein>
    <recommendedName>
        <fullName evidence="4">Transposase-associated domain-containing protein</fullName>
    </recommendedName>
</protein>
<feature type="compositionally biased region" description="Acidic residues" evidence="1">
    <location>
        <begin position="221"/>
        <end position="258"/>
    </location>
</feature>
<accession>A0A9J5Z2E8</accession>
<organism evidence="2 3">
    <name type="scientific">Solanum commersonii</name>
    <name type="common">Commerson's wild potato</name>
    <name type="synonym">Commerson's nightshade</name>
    <dbReference type="NCBI Taxonomy" id="4109"/>
    <lineage>
        <taxon>Eukaryota</taxon>
        <taxon>Viridiplantae</taxon>
        <taxon>Streptophyta</taxon>
        <taxon>Embryophyta</taxon>
        <taxon>Tracheophyta</taxon>
        <taxon>Spermatophyta</taxon>
        <taxon>Magnoliopsida</taxon>
        <taxon>eudicotyledons</taxon>
        <taxon>Gunneridae</taxon>
        <taxon>Pentapetalae</taxon>
        <taxon>asterids</taxon>
        <taxon>lamiids</taxon>
        <taxon>Solanales</taxon>
        <taxon>Solanaceae</taxon>
        <taxon>Solanoideae</taxon>
        <taxon>Solaneae</taxon>
        <taxon>Solanum</taxon>
    </lineage>
</organism>
<feature type="compositionally biased region" description="Basic residues" evidence="1">
    <location>
        <begin position="262"/>
        <end position="280"/>
    </location>
</feature>
<reference evidence="2 3" key="1">
    <citation type="submission" date="2020-09" db="EMBL/GenBank/DDBJ databases">
        <title>De no assembly of potato wild relative species, Solanum commersonii.</title>
        <authorList>
            <person name="Cho K."/>
        </authorList>
    </citation>
    <scope>NUCLEOTIDE SEQUENCE [LARGE SCALE GENOMIC DNA]</scope>
    <source>
        <strain evidence="2">LZ3.2</strain>
        <tissue evidence="2">Leaf</tissue>
    </source>
</reference>
<proteinExistence type="predicted"/>
<comment type="caution">
    <text evidence="2">The sequence shown here is derived from an EMBL/GenBank/DDBJ whole genome shotgun (WGS) entry which is preliminary data.</text>
</comment>
<evidence type="ECO:0000313" key="2">
    <source>
        <dbReference type="EMBL" id="KAG5606373.1"/>
    </source>
</evidence>
<gene>
    <name evidence="2" type="ORF">H5410_027865</name>
</gene>
<dbReference type="EMBL" id="JACXVP010000005">
    <property type="protein sequence ID" value="KAG5606373.1"/>
    <property type="molecule type" value="Genomic_DNA"/>
</dbReference>
<evidence type="ECO:0000313" key="3">
    <source>
        <dbReference type="Proteomes" id="UP000824120"/>
    </source>
</evidence>
<dbReference type="Proteomes" id="UP000824120">
    <property type="component" value="Chromosome 5"/>
</dbReference>
<evidence type="ECO:0000256" key="1">
    <source>
        <dbReference type="SAM" id="MobiDB-lite"/>
    </source>
</evidence>
<feature type="compositionally biased region" description="Polar residues" evidence="1">
    <location>
        <begin position="357"/>
        <end position="376"/>
    </location>
</feature>
<evidence type="ECO:0008006" key="4">
    <source>
        <dbReference type="Google" id="ProtNLM"/>
    </source>
</evidence>
<feature type="compositionally biased region" description="Low complexity" evidence="1">
    <location>
        <begin position="400"/>
        <end position="411"/>
    </location>
</feature>
<name>A0A9J5Z2E8_SOLCO</name>
<dbReference type="AlphaFoldDB" id="A0A9J5Z2E8"/>